<dbReference type="PANTHER" id="PTHR20878:SF0">
    <property type="entry name" value="LEUCINE-RICH REPEAT-CONTAINING PROTEIN 25"/>
    <property type="match status" value="1"/>
</dbReference>
<dbReference type="OMA" id="WHNVSAF"/>
<dbReference type="OrthoDB" id="8400687at2759"/>
<proteinExistence type="predicted"/>
<organism evidence="1 2">
    <name type="scientific">Xenopus laevis</name>
    <name type="common">African clawed frog</name>
    <dbReference type="NCBI Taxonomy" id="8355"/>
    <lineage>
        <taxon>Eukaryota</taxon>
        <taxon>Metazoa</taxon>
        <taxon>Chordata</taxon>
        <taxon>Craniata</taxon>
        <taxon>Vertebrata</taxon>
        <taxon>Euteleostomi</taxon>
        <taxon>Amphibia</taxon>
        <taxon>Batrachia</taxon>
        <taxon>Anura</taxon>
        <taxon>Pipoidea</taxon>
        <taxon>Pipidae</taxon>
        <taxon>Xenopodinae</taxon>
        <taxon>Xenopus</taxon>
        <taxon>Xenopus</taxon>
    </lineage>
</organism>
<dbReference type="AlphaFoldDB" id="A0A1L8HNR2"/>
<dbReference type="Bgee" id="108706902">
    <property type="expression patterns" value="Expressed in lung and 13 other cell types or tissues"/>
</dbReference>
<sequence>MQILLPVTLLLYCLTYANGFCSVKCGQSVTVTENCTELSWSEVSNCSNMQTVNVTKNSIKHVKTYPNSTYNKLTSLDMSYNSIQILPETFLYDAALLEEVILAHNMISKLPEMFLVNSSALKRLNLVGNPLSSIPTSVFHPSLKYLSINCECTVVQSTMNANRFCHNVTECSFICQKGSSRFDIEAFYQKECRSVLLALYIVIPIVAVALLVGGMTYFICSKKRKEANFESNKNADKSPAHGQPRYMTRNMENISPATNQTMHPGKDYENVVIGQWHPDQEKPYTFIEQRRWQAGNRNEMGEDDIYLESDVTDGDQPIYTNTQNVYYSYTESGQMNNMNKEEDDVYILPDQ</sequence>
<dbReference type="STRING" id="8355.A0A1L8HNR2"/>
<gene>
    <name evidence="2" type="primary">LOC108706902</name>
</gene>
<dbReference type="GeneID" id="108706902"/>
<dbReference type="InterPro" id="IPR032675">
    <property type="entry name" value="LRR_dom_sf"/>
</dbReference>
<reference evidence="2" key="1">
    <citation type="submission" date="2025-08" db="UniProtKB">
        <authorList>
            <consortium name="RefSeq"/>
        </authorList>
    </citation>
    <scope>IDENTIFICATION</scope>
    <source>
        <strain evidence="2">J_2021</strain>
        <tissue evidence="2">Erythrocytes</tissue>
    </source>
</reference>
<name>A0A1L8HNR2_XENLA</name>
<dbReference type="SUPFAM" id="SSF52058">
    <property type="entry name" value="L domain-like"/>
    <property type="match status" value="1"/>
</dbReference>
<dbReference type="PROSITE" id="PS51450">
    <property type="entry name" value="LRR"/>
    <property type="match status" value="1"/>
</dbReference>
<accession>A0A1L8HNR2</accession>
<evidence type="ECO:0000313" key="1">
    <source>
        <dbReference type="Proteomes" id="UP000186698"/>
    </source>
</evidence>
<dbReference type="Gene3D" id="3.80.10.10">
    <property type="entry name" value="Ribonuclease Inhibitor"/>
    <property type="match status" value="1"/>
</dbReference>
<dbReference type="Proteomes" id="UP000186698">
    <property type="component" value="Chromosome 1S"/>
</dbReference>
<dbReference type="RefSeq" id="XP_018099186.1">
    <property type="nucleotide sequence ID" value="XM_018243697.2"/>
</dbReference>
<dbReference type="InterPro" id="IPR039243">
    <property type="entry name" value="LRRC25"/>
</dbReference>
<protein>
    <submittedName>
        <fullName evidence="2">Uncharacterized protein LOC108706902</fullName>
    </submittedName>
</protein>
<keyword evidence="1" id="KW-1185">Reference proteome</keyword>
<evidence type="ECO:0000313" key="2">
    <source>
        <dbReference type="RefSeq" id="XP_018099186.1"/>
    </source>
</evidence>
<dbReference type="PANTHER" id="PTHR20878">
    <property type="entry name" value="LEUCINE-RICH REPEAT CONTAINING PROTEIN 25"/>
    <property type="match status" value="1"/>
</dbReference>
<dbReference type="PaxDb" id="8355-A0A1L8HNR2"/>
<dbReference type="Pfam" id="PF00560">
    <property type="entry name" value="LRR_1"/>
    <property type="match status" value="1"/>
</dbReference>
<dbReference type="InterPro" id="IPR001611">
    <property type="entry name" value="Leu-rich_rpt"/>
</dbReference>
<dbReference type="KEGG" id="xla:108706902"/>